<reference evidence="3 4" key="1">
    <citation type="journal article" date="2019" name="Nat. Med.">
        <title>A library of human gut bacterial isolates paired with longitudinal multiomics data enables mechanistic microbiome research.</title>
        <authorList>
            <person name="Poyet M."/>
            <person name="Groussin M."/>
            <person name="Gibbons S.M."/>
            <person name="Avila-Pacheco J."/>
            <person name="Jiang X."/>
            <person name="Kearney S.M."/>
            <person name="Perrotta A.R."/>
            <person name="Berdy B."/>
            <person name="Zhao S."/>
            <person name="Lieberman T.D."/>
            <person name="Swanson P.K."/>
            <person name="Smith M."/>
            <person name="Roesemann S."/>
            <person name="Alexander J.E."/>
            <person name="Rich S.A."/>
            <person name="Livny J."/>
            <person name="Vlamakis H."/>
            <person name="Clish C."/>
            <person name="Bullock K."/>
            <person name="Deik A."/>
            <person name="Scott J."/>
            <person name="Pierce K.A."/>
            <person name="Xavier R.J."/>
            <person name="Alm E.J."/>
        </authorList>
    </citation>
    <scope>NUCLEOTIDE SEQUENCE [LARGE SCALE GENOMIC DNA]</scope>
    <source>
        <strain evidence="3 4">BIOML-A3</strain>
    </source>
</reference>
<comment type="caution">
    <text evidence="3">The sequence shown here is derived from an EMBL/GenBank/DDBJ whole genome shotgun (WGS) entry which is preliminary data.</text>
</comment>
<dbReference type="RefSeq" id="WP_129899377.1">
    <property type="nucleotide sequence ID" value="NZ_RCYH01000003.1"/>
</dbReference>
<keyword evidence="1" id="KW-0175">Coiled coil</keyword>
<dbReference type="AlphaFoldDB" id="A0A844E167"/>
<dbReference type="InterPro" id="IPR009636">
    <property type="entry name" value="SCAF"/>
</dbReference>
<name>A0A844E167_EUBRA</name>
<dbReference type="Gene3D" id="1.20.5.1700">
    <property type="match status" value="1"/>
</dbReference>
<evidence type="ECO:0000313" key="4">
    <source>
        <dbReference type="Proteomes" id="UP000431304"/>
    </source>
</evidence>
<feature type="region of interest" description="Disordered" evidence="2">
    <location>
        <begin position="158"/>
        <end position="187"/>
    </location>
</feature>
<feature type="coiled-coil region" evidence="1">
    <location>
        <begin position="31"/>
        <end position="96"/>
    </location>
</feature>
<feature type="compositionally biased region" description="Low complexity" evidence="2">
    <location>
        <begin position="158"/>
        <end position="171"/>
    </location>
</feature>
<proteinExistence type="predicted"/>
<evidence type="ECO:0008006" key="5">
    <source>
        <dbReference type="Google" id="ProtNLM"/>
    </source>
</evidence>
<dbReference type="EMBL" id="WKRA01000004">
    <property type="protein sequence ID" value="MSD15213.1"/>
    <property type="molecule type" value="Genomic_DNA"/>
</dbReference>
<accession>A0A844E167</accession>
<dbReference type="Pfam" id="PF06810">
    <property type="entry name" value="Phage_scaffold"/>
    <property type="match status" value="1"/>
</dbReference>
<evidence type="ECO:0000313" key="3">
    <source>
        <dbReference type="EMBL" id="MSD15213.1"/>
    </source>
</evidence>
<evidence type="ECO:0000256" key="2">
    <source>
        <dbReference type="SAM" id="MobiDB-lite"/>
    </source>
</evidence>
<evidence type="ECO:0000256" key="1">
    <source>
        <dbReference type="SAM" id="Coils"/>
    </source>
</evidence>
<protein>
    <recommendedName>
        <fullName evidence="5">Phage minor structural protein GP20</fullName>
    </recommendedName>
</protein>
<sequence>MTRKQLEDLGLTKEQADSVMKINGDDIENAKGTASTEIKNLQTEVEGLKTQVGDRDKQLEALKASAGDNADLKKQIEDLQTENATAKATHESELNQLKIDFAVEKALTGAKAKNIKAVKALLELGEAKLDKDGNVKGLDEQIEKLRSGDDTKFLFEAQKQQKQQQNFKGFQPGASGEQKPGEGEKVDFSKMSYDELTAYMEANPDAQI</sequence>
<gene>
    <name evidence="3" type="ORF">GKE72_03830</name>
</gene>
<organism evidence="3 4">
    <name type="scientific">Eubacterium ramulus</name>
    <dbReference type="NCBI Taxonomy" id="39490"/>
    <lineage>
        <taxon>Bacteria</taxon>
        <taxon>Bacillati</taxon>
        <taxon>Bacillota</taxon>
        <taxon>Clostridia</taxon>
        <taxon>Eubacteriales</taxon>
        <taxon>Eubacteriaceae</taxon>
        <taxon>Eubacterium</taxon>
    </lineage>
</organism>
<dbReference type="Proteomes" id="UP000431304">
    <property type="component" value="Unassembled WGS sequence"/>
</dbReference>